<accession>A0A0C3GAP0</accession>
<dbReference type="InParanoid" id="A0A0C3GAP0"/>
<gene>
    <name evidence="1" type="ORF">PILCRDRAFT_4105</name>
</gene>
<dbReference type="EMBL" id="KN832979">
    <property type="protein sequence ID" value="KIM87691.1"/>
    <property type="molecule type" value="Genomic_DNA"/>
</dbReference>
<reference evidence="1 2" key="1">
    <citation type="submission" date="2014-04" db="EMBL/GenBank/DDBJ databases">
        <authorList>
            <consortium name="DOE Joint Genome Institute"/>
            <person name="Kuo A."/>
            <person name="Tarkka M."/>
            <person name="Buscot F."/>
            <person name="Kohler A."/>
            <person name="Nagy L.G."/>
            <person name="Floudas D."/>
            <person name="Copeland A."/>
            <person name="Barry K.W."/>
            <person name="Cichocki N."/>
            <person name="Veneault-Fourrey C."/>
            <person name="LaButti K."/>
            <person name="Lindquist E.A."/>
            <person name="Lipzen A."/>
            <person name="Lundell T."/>
            <person name="Morin E."/>
            <person name="Murat C."/>
            <person name="Sun H."/>
            <person name="Tunlid A."/>
            <person name="Henrissat B."/>
            <person name="Grigoriev I.V."/>
            <person name="Hibbett D.S."/>
            <person name="Martin F."/>
            <person name="Nordberg H.P."/>
            <person name="Cantor M.N."/>
            <person name="Hua S.X."/>
        </authorList>
    </citation>
    <scope>NUCLEOTIDE SEQUENCE [LARGE SCALE GENOMIC DNA]</scope>
    <source>
        <strain evidence="1 2">F 1598</strain>
    </source>
</reference>
<name>A0A0C3GAP0_PILCF</name>
<evidence type="ECO:0000313" key="2">
    <source>
        <dbReference type="Proteomes" id="UP000054166"/>
    </source>
</evidence>
<dbReference type="Proteomes" id="UP000054166">
    <property type="component" value="Unassembled WGS sequence"/>
</dbReference>
<dbReference type="HOGENOM" id="CLU_2961624_0_0_1"/>
<reference evidence="2" key="2">
    <citation type="submission" date="2015-01" db="EMBL/GenBank/DDBJ databases">
        <title>Evolutionary Origins and Diversification of the Mycorrhizal Mutualists.</title>
        <authorList>
            <consortium name="DOE Joint Genome Institute"/>
            <consortium name="Mycorrhizal Genomics Consortium"/>
            <person name="Kohler A."/>
            <person name="Kuo A."/>
            <person name="Nagy L.G."/>
            <person name="Floudas D."/>
            <person name="Copeland A."/>
            <person name="Barry K.W."/>
            <person name="Cichocki N."/>
            <person name="Veneault-Fourrey C."/>
            <person name="LaButti K."/>
            <person name="Lindquist E.A."/>
            <person name="Lipzen A."/>
            <person name="Lundell T."/>
            <person name="Morin E."/>
            <person name="Murat C."/>
            <person name="Riley R."/>
            <person name="Ohm R."/>
            <person name="Sun H."/>
            <person name="Tunlid A."/>
            <person name="Henrissat B."/>
            <person name="Grigoriev I.V."/>
            <person name="Hibbett D.S."/>
            <person name="Martin F."/>
        </authorList>
    </citation>
    <scope>NUCLEOTIDE SEQUENCE [LARGE SCALE GENOMIC DNA]</scope>
    <source>
        <strain evidence="2">F 1598</strain>
    </source>
</reference>
<sequence length="59" mass="6924">MAPYARWVHPSFRHILVNNCDEYLDSTMEISDIIAQENIERPPDDIPKVEYPFVTTTED</sequence>
<organism evidence="1 2">
    <name type="scientific">Piloderma croceum (strain F 1598)</name>
    <dbReference type="NCBI Taxonomy" id="765440"/>
    <lineage>
        <taxon>Eukaryota</taxon>
        <taxon>Fungi</taxon>
        <taxon>Dikarya</taxon>
        <taxon>Basidiomycota</taxon>
        <taxon>Agaricomycotina</taxon>
        <taxon>Agaricomycetes</taxon>
        <taxon>Agaricomycetidae</taxon>
        <taxon>Atheliales</taxon>
        <taxon>Atheliaceae</taxon>
        <taxon>Piloderma</taxon>
    </lineage>
</organism>
<protein>
    <submittedName>
        <fullName evidence="1">Uncharacterized protein</fullName>
    </submittedName>
</protein>
<proteinExistence type="predicted"/>
<keyword evidence="2" id="KW-1185">Reference proteome</keyword>
<evidence type="ECO:0000313" key="1">
    <source>
        <dbReference type="EMBL" id="KIM87691.1"/>
    </source>
</evidence>
<dbReference type="AlphaFoldDB" id="A0A0C3GAP0"/>